<name>A0A433PCI6_9FUNG</name>
<dbReference type="EMBL" id="RBNJ01025872">
    <property type="protein sequence ID" value="RUS15235.1"/>
    <property type="molecule type" value="Genomic_DNA"/>
</dbReference>
<protein>
    <recommendedName>
        <fullName evidence="2">Serine/threonine-protein phosphatase 2A activator</fullName>
        <ecNumber evidence="2">5.2.1.8</ecNumber>
    </recommendedName>
    <alternativeName>
        <fullName evidence="2">Phosphotyrosyl phosphatase activator</fullName>
    </alternativeName>
</protein>
<keyword evidence="2" id="KW-0697">Rotamase</keyword>
<dbReference type="PANTHER" id="PTHR10012">
    <property type="entry name" value="SERINE/THREONINE-PROTEIN PHOSPHATASE 2A REGULATORY SUBUNIT B"/>
    <property type="match status" value="1"/>
</dbReference>
<dbReference type="GO" id="GO:0000159">
    <property type="term" value="C:protein phosphatase type 2A complex"/>
    <property type="evidence" value="ECO:0007669"/>
    <property type="project" value="TreeGrafter"/>
</dbReference>
<keyword evidence="2" id="KW-0413">Isomerase</keyword>
<dbReference type="EC" id="5.2.1.8" evidence="2"/>
<dbReference type="PANTHER" id="PTHR10012:SF0">
    <property type="entry name" value="SERINE_THREONINE-PROTEIN PHOSPHATASE 2A ACTIVATOR"/>
    <property type="match status" value="1"/>
</dbReference>
<dbReference type="AlphaFoldDB" id="A0A433PCI6"/>
<reference evidence="3 4" key="1">
    <citation type="journal article" date="2018" name="New Phytol.">
        <title>Phylogenomics of Endogonaceae and evolution of mycorrhizas within Mucoromycota.</title>
        <authorList>
            <person name="Chang Y."/>
            <person name="Desiro A."/>
            <person name="Na H."/>
            <person name="Sandor L."/>
            <person name="Lipzen A."/>
            <person name="Clum A."/>
            <person name="Barry K."/>
            <person name="Grigoriev I.V."/>
            <person name="Martin F.M."/>
            <person name="Stajich J.E."/>
            <person name="Smith M.E."/>
            <person name="Bonito G."/>
            <person name="Spatafora J.W."/>
        </authorList>
    </citation>
    <scope>NUCLEOTIDE SEQUENCE [LARGE SCALE GENOMIC DNA]</scope>
    <source>
        <strain evidence="3 4">AD002</strain>
    </source>
</reference>
<comment type="subcellular location">
    <subcellularLocation>
        <location evidence="2">Cytoplasm</location>
    </subcellularLocation>
</comment>
<sequence>MDQNPALPPERPLPLLADDHVFQPAVKRILSDADIQTWLDTEAFSRIMIFIENLNRSVVDKKISDPCHVSENITALLGMLDQIDSWTDDIPPLQNPQRFGNKAFRTWIARLEERADALQRAIFPPSRQAAIAELIPYLVGGFGNATRIDYGSGHELSFAAWLCALELLGVVEARDRQALVLRVFVK</sequence>
<keyword evidence="2" id="KW-0963">Cytoplasm</keyword>
<accession>A0A433PCI6</accession>
<dbReference type="GO" id="GO:0007052">
    <property type="term" value="P:mitotic spindle organization"/>
    <property type="evidence" value="ECO:0007669"/>
    <property type="project" value="TreeGrafter"/>
</dbReference>
<comment type="caution">
    <text evidence="3">The sequence shown here is derived from an EMBL/GenBank/DDBJ whole genome shotgun (WGS) entry which is preliminary data.</text>
</comment>
<dbReference type="Pfam" id="PF03095">
    <property type="entry name" value="PTPA"/>
    <property type="match status" value="1"/>
</dbReference>
<dbReference type="GO" id="GO:0008160">
    <property type="term" value="F:protein tyrosine phosphatase activator activity"/>
    <property type="evidence" value="ECO:0007669"/>
    <property type="project" value="TreeGrafter"/>
</dbReference>
<comment type="catalytic activity">
    <reaction evidence="2">
        <text>[protein]-peptidylproline (omega=180) = [protein]-peptidylproline (omega=0)</text>
        <dbReference type="Rhea" id="RHEA:16237"/>
        <dbReference type="Rhea" id="RHEA-COMP:10747"/>
        <dbReference type="Rhea" id="RHEA-COMP:10748"/>
        <dbReference type="ChEBI" id="CHEBI:83833"/>
        <dbReference type="ChEBI" id="CHEBI:83834"/>
        <dbReference type="EC" id="5.2.1.8"/>
    </reaction>
</comment>
<evidence type="ECO:0000256" key="1">
    <source>
        <dbReference type="ARBA" id="ARBA00011019"/>
    </source>
</evidence>
<comment type="similarity">
    <text evidence="1 2">Belongs to the PTPA-type PPIase family.</text>
</comment>
<dbReference type="GO" id="GO:0005634">
    <property type="term" value="C:nucleus"/>
    <property type="evidence" value="ECO:0007669"/>
    <property type="project" value="TreeGrafter"/>
</dbReference>
<evidence type="ECO:0000313" key="3">
    <source>
        <dbReference type="EMBL" id="RUS15235.1"/>
    </source>
</evidence>
<dbReference type="InterPro" id="IPR004327">
    <property type="entry name" value="Phstyr_phstse_ac"/>
</dbReference>
<dbReference type="InterPro" id="IPR037218">
    <property type="entry name" value="PTPA_sf"/>
</dbReference>
<keyword evidence="4" id="KW-1185">Reference proteome</keyword>
<organism evidence="3 4">
    <name type="scientific">Jimgerdemannia flammicorona</name>
    <dbReference type="NCBI Taxonomy" id="994334"/>
    <lineage>
        <taxon>Eukaryota</taxon>
        <taxon>Fungi</taxon>
        <taxon>Fungi incertae sedis</taxon>
        <taxon>Mucoromycota</taxon>
        <taxon>Mucoromycotina</taxon>
        <taxon>Endogonomycetes</taxon>
        <taxon>Endogonales</taxon>
        <taxon>Endogonaceae</taxon>
        <taxon>Jimgerdemannia</taxon>
    </lineage>
</organism>
<dbReference type="SUPFAM" id="SSF140984">
    <property type="entry name" value="PTPA-like"/>
    <property type="match status" value="1"/>
</dbReference>
<dbReference type="GO" id="GO:0003755">
    <property type="term" value="F:peptidyl-prolyl cis-trans isomerase activity"/>
    <property type="evidence" value="ECO:0007669"/>
    <property type="project" value="UniProtKB-KW"/>
</dbReference>
<evidence type="ECO:0000256" key="2">
    <source>
        <dbReference type="RuleBase" id="RU361210"/>
    </source>
</evidence>
<dbReference type="Proteomes" id="UP000274822">
    <property type="component" value="Unassembled WGS sequence"/>
</dbReference>
<evidence type="ECO:0000313" key="4">
    <source>
        <dbReference type="Proteomes" id="UP000274822"/>
    </source>
</evidence>
<proteinExistence type="inferred from homology"/>
<comment type="function">
    <text evidence="2">PPIases accelerate the folding of proteins. It catalyzes the cis-trans isomerization of proline imidic peptide bonds in oligopeptides.</text>
</comment>
<dbReference type="GO" id="GO:0005737">
    <property type="term" value="C:cytoplasm"/>
    <property type="evidence" value="ECO:0007669"/>
    <property type="project" value="UniProtKB-SubCell"/>
</dbReference>
<gene>
    <name evidence="3" type="ORF">BC938DRAFT_477045</name>
</gene>